<dbReference type="Gene3D" id="1.20.1250.20">
    <property type="entry name" value="MFS general substrate transporter like domains"/>
    <property type="match status" value="2"/>
</dbReference>
<keyword evidence="4" id="KW-0769">Symport</keyword>
<evidence type="ECO:0000259" key="8">
    <source>
        <dbReference type="PROSITE" id="PS50850"/>
    </source>
</evidence>
<feature type="transmembrane region" description="Helical" evidence="7">
    <location>
        <begin position="342"/>
        <end position="360"/>
    </location>
</feature>
<comment type="caution">
    <text evidence="9">The sequence shown here is derived from an EMBL/GenBank/DDBJ whole genome shotgun (WGS) entry which is preliminary data.</text>
</comment>
<dbReference type="AlphaFoldDB" id="A0A9P0K3V8"/>
<dbReference type="InterPro" id="IPR036259">
    <property type="entry name" value="MFS_trans_sf"/>
</dbReference>
<feature type="transmembrane region" description="Helical" evidence="7">
    <location>
        <begin position="366"/>
        <end position="387"/>
    </location>
</feature>
<dbReference type="EMBL" id="CAKOFQ010006720">
    <property type="protein sequence ID" value="CAH1964929.1"/>
    <property type="molecule type" value="Genomic_DNA"/>
</dbReference>
<dbReference type="FunFam" id="1.20.1250.20:FF:000157">
    <property type="entry name" value="Inorganic phosphate cotransporter"/>
    <property type="match status" value="1"/>
</dbReference>
<comment type="subcellular location">
    <subcellularLocation>
        <location evidence="1">Membrane</location>
        <topology evidence="1">Multi-pass membrane protein</topology>
    </subcellularLocation>
</comment>
<dbReference type="PANTHER" id="PTHR11662">
    <property type="entry name" value="SOLUTE CARRIER FAMILY 17"/>
    <property type="match status" value="1"/>
</dbReference>
<feature type="transmembrane region" description="Helical" evidence="7">
    <location>
        <begin position="135"/>
        <end position="159"/>
    </location>
</feature>
<feature type="transmembrane region" description="Helical" evidence="7">
    <location>
        <begin position="111"/>
        <end position="129"/>
    </location>
</feature>
<keyword evidence="5 7" id="KW-1133">Transmembrane helix</keyword>
<feature type="domain" description="Major facilitator superfamily (MFS) profile" evidence="8">
    <location>
        <begin position="18"/>
        <end position="444"/>
    </location>
</feature>
<protein>
    <recommendedName>
        <fullName evidence="8">Major facilitator superfamily (MFS) profile domain-containing protein</fullName>
    </recommendedName>
</protein>
<keyword evidence="6 7" id="KW-0472">Membrane</keyword>
<dbReference type="Pfam" id="PF07690">
    <property type="entry name" value="MFS_1"/>
    <property type="match status" value="1"/>
</dbReference>
<evidence type="ECO:0000256" key="1">
    <source>
        <dbReference type="ARBA" id="ARBA00004141"/>
    </source>
</evidence>
<evidence type="ECO:0000256" key="2">
    <source>
        <dbReference type="ARBA" id="ARBA00022448"/>
    </source>
</evidence>
<gene>
    <name evidence="9" type="ORF">ACAOBT_LOCUS6078</name>
</gene>
<proteinExistence type="predicted"/>
<dbReference type="InterPro" id="IPR020846">
    <property type="entry name" value="MFS_dom"/>
</dbReference>
<organism evidence="9 10">
    <name type="scientific">Acanthoscelides obtectus</name>
    <name type="common">Bean weevil</name>
    <name type="synonym">Bruchus obtectus</name>
    <dbReference type="NCBI Taxonomy" id="200917"/>
    <lineage>
        <taxon>Eukaryota</taxon>
        <taxon>Metazoa</taxon>
        <taxon>Ecdysozoa</taxon>
        <taxon>Arthropoda</taxon>
        <taxon>Hexapoda</taxon>
        <taxon>Insecta</taxon>
        <taxon>Pterygota</taxon>
        <taxon>Neoptera</taxon>
        <taxon>Endopterygota</taxon>
        <taxon>Coleoptera</taxon>
        <taxon>Polyphaga</taxon>
        <taxon>Cucujiformia</taxon>
        <taxon>Chrysomeloidea</taxon>
        <taxon>Chrysomelidae</taxon>
        <taxon>Bruchinae</taxon>
        <taxon>Bruchini</taxon>
        <taxon>Acanthoscelides</taxon>
    </lineage>
</organism>
<keyword evidence="10" id="KW-1185">Reference proteome</keyword>
<evidence type="ECO:0000256" key="5">
    <source>
        <dbReference type="ARBA" id="ARBA00022989"/>
    </source>
</evidence>
<evidence type="ECO:0000256" key="3">
    <source>
        <dbReference type="ARBA" id="ARBA00022692"/>
    </source>
</evidence>
<evidence type="ECO:0000313" key="10">
    <source>
        <dbReference type="Proteomes" id="UP001152888"/>
    </source>
</evidence>
<dbReference type="Proteomes" id="UP001152888">
    <property type="component" value="Unassembled WGS sequence"/>
</dbReference>
<dbReference type="PANTHER" id="PTHR11662:SF411">
    <property type="entry name" value="GH05102P"/>
    <property type="match status" value="1"/>
</dbReference>
<dbReference type="InterPro" id="IPR050382">
    <property type="entry name" value="MFS_Na/Anion_cotransporter"/>
</dbReference>
<reference evidence="9" key="1">
    <citation type="submission" date="2022-03" db="EMBL/GenBank/DDBJ databases">
        <authorList>
            <person name="Sayadi A."/>
        </authorList>
    </citation>
    <scope>NUCLEOTIDE SEQUENCE</scope>
</reference>
<keyword evidence="2" id="KW-0813">Transport</keyword>
<feature type="transmembrane region" description="Helical" evidence="7">
    <location>
        <begin position="20"/>
        <end position="42"/>
    </location>
</feature>
<name>A0A9P0K3V8_ACAOB</name>
<keyword evidence="3 7" id="KW-0812">Transmembrane</keyword>
<evidence type="ECO:0000256" key="6">
    <source>
        <dbReference type="ARBA" id="ARBA00023136"/>
    </source>
</evidence>
<dbReference type="GO" id="GO:0006820">
    <property type="term" value="P:monoatomic anion transport"/>
    <property type="evidence" value="ECO:0007669"/>
    <property type="project" value="TreeGrafter"/>
</dbReference>
<sequence length="444" mass="48563">MASATSKKWTDFLSCRQVLNIMVILGFMFNYMLRVNLTIAIVDMIESPFRNSSGSNISSGTTNSTVATGSDTRFQWSESQKNDILGSFFWGYVLTELPGGRMAEIVGARRIFGGGMLAASLLTILTPAACYTNFYTVVILRALLGFFLGATWPAIPPMAAKWVPPMERSKFIANMMASSLGAALTLPVCGYLISTLGWASVFYFTGMIGLAWSVLWFFLVFDSPAQHPRISEEERMEIEKAISEGEGGKSQKPSSVPWLTIFTSLPVWAIIVTHGMSVFGYFTVVNQLPTYMHDVLEFNIKKNGLLSSLPYLGKYAMAIFSSWLADRLRRSGRLSTTATRKVFTAFALVVPGALMALQALKGNDAALSVTVFTASLFFNGAVTAGYLSNGLDIAPNFSDSIFLHCSLLEMRISVFLFSTQCPETPLIKPSATDGSDEHVCLMSI</sequence>
<accession>A0A9P0K3V8</accession>
<dbReference type="PROSITE" id="PS50850">
    <property type="entry name" value="MFS"/>
    <property type="match status" value="1"/>
</dbReference>
<feature type="transmembrane region" description="Helical" evidence="7">
    <location>
        <begin position="258"/>
        <end position="284"/>
    </location>
</feature>
<dbReference type="FunFam" id="1.20.1250.20:FF:000003">
    <property type="entry name" value="Solute carrier family 17 member 3"/>
    <property type="match status" value="1"/>
</dbReference>
<feature type="transmembrane region" description="Helical" evidence="7">
    <location>
        <begin position="200"/>
        <end position="221"/>
    </location>
</feature>
<evidence type="ECO:0000256" key="4">
    <source>
        <dbReference type="ARBA" id="ARBA00022847"/>
    </source>
</evidence>
<evidence type="ECO:0000313" key="9">
    <source>
        <dbReference type="EMBL" id="CAH1964929.1"/>
    </source>
</evidence>
<dbReference type="SUPFAM" id="SSF103473">
    <property type="entry name" value="MFS general substrate transporter"/>
    <property type="match status" value="1"/>
</dbReference>
<evidence type="ECO:0000256" key="7">
    <source>
        <dbReference type="SAM" id="Phobius"/>
    </source>
</evidence>
<dbReference type="GO" id="GO:0015293">
    <property type="term" value="F:symporter activity"/>
    <property type="evidence" value="ECO:0007669"/>
    <property type="project" value="UniProtKB-KW"/>
</dbReference>
<dbReference type="InterPro" id="IPR011701">
    <property type="entry name" value="MFS"/>
</dbReference>
<feature type="transmembrane region" description="Helical" evidence="7">
    <location>
        <begin position="171"/>
        <end position="194"/>
    </location>
</feature>
<dbReference type="GO" id="GO:0016020">
    <property type="term" value="C:membrane"/>
    <property type="evidence" value="ECO:0007669"/>
    <property type="project" value="UniProtKB-SubCell"/>
</dbReference>